<dbReference type="InterPro" id="IPR036097">
    <property type="entry name" value="HisK_dim/P_sf"/>
</dbReference>
<keyword evidence="16" id="KW-1185">Reference proteome</keyword>
<dbReference type="Pfam" id="PF07495">
    <property type="entry name" value="Y_Y_Y"/>
    <property type="match status" value="1"/>
</dbReference>
<dbReference type="SMART" id="SM00388">
    <property type="entry name" value="HisKA"/>
    <property type="match status" value="1"/>
</dbReference>
<evidence type="ECO:0000259" key="14">
    <source>
        <dbReference type="PROSITE" id="PS50110"/>
    </source>
</evidence>
<dbReference type="Pfam" id="PF02518">
    <property type="entry name" value="HATPase_c"/>
    <property type="match status" value="1"/>
</dbReference>
<sequence>MSDHPYYRVKILIIWCLLFFIHFHPVLSQSSSIQFDRITTEHGLSHSYIKCIIQDRQGYMWFGTKDGLNRYDGYTFIVYKHLSDDTTSISNSEIRALYEDKSGDIWVGTSEGLNKFDKATGKFIRYLHDPSNKKSISDDYIQGLYQDTSGVIWIGTYQGLNKYDKATNSFILYQHKPSGDDWAENFIHTIHGDKKGNIWVGTNKGLSKFNPQTGSFIRFGEKINKSNDQNFVNTVLGISEDHHGDLWLATLGKGLQQFNITNQTFIQYTYSDSNPSSISNNYILSVDIDTFGNIWAGTQNHGLNKLDTNTGKFTHYKHDTEKMGSIAENSVTSIFVDRFHVLWVGTYAGGLSKYDLFTKQFLLVKHNPRDSTSLIDNLIYSMYEDQNHVLWVGTPKGLDKLDRRENTITHFRYNLSASNRTSSTTIHSIYTDKKGDVWLGLGGAGLRKVDAQTKQIKTYFYDPRVAHTLPHNFVSVIYEDQHNRLWIGTQRGLAQFDNITSKFIRYRFSFSKDTPSKINHIAEDKKGLLWMATDSEGLVRLDITAGVFTQFIPADASLAQASFNVIYNHIDKEGNIWISLATGGLYKFNPTTSCFTKNQLPSYPSTVFNGITEDEKGNLWLTSTSNGVFKFNTKTKVLRNYDGKDGLQGKEFYKALCKGKKGEIFIGGNKGMNIFHPDSIRDNPFYPLAVINTFKVFDQPKDLSNNTLTLPYHDNYLSFDFAALHYAQPEKNSCKYMLENIDKKWVQAGNRHYASYPNLEPGKYIFKVKAANADGVWSKNTATITIIITPPIWKTTWAYILYVIVGITVLYLGKRYVIYQERLKTDLKLKRVESERLLEMDQIKSNFFTNISHEFRTPLTLIISPLEQMLSEENPRKEFHSMYRNAKRLLQLINQLLYITKLESKGITLTYAPGELIHFIKNYVSSFRSLAESRQIILNFFHEPDEIFTSFDQDILEKIIYNLLSNAIKFTREQGIITVDVILHANSSVHEKKYIEIKVEDTGIGIPADKIHLIFNRFYQIDSSHTRSFEGTGIGLSITKELVELHGGRINVKSTEGEGTCFIIQLPFVEVDKQHNITKKESTTEKEKTDDGLLIPTSVTEDSNIQTQTDIPKPIMLIVEDNADLRAYVRNMFTESYHIYEASEGIEGLRIATTILPDIMISDVMMPNMDGIKLCKQLKADERTSHIPIILLTAKAVVEDKLEGLGTGADDYIVKPFHAQELLLRVNNLIGQRNKVREHFSRMFNQQSSPKKIVNSIPFVTKEKVTQESPPPSLSPAEEKFLEKVIHIIEQHLADPAFSGEILEKEIDMSHLQLYRKMKAITNQAPGEFIRKYRLKKAALLLSQKQFTVSQVAYQVGFTHMSHFTKSFRQTYHITPSEYADQHNKLDE</sequence>
<accession>A0A6C0GE20</accession>
<dbReference type="GO" id="GO:0005524">
    <property type="term" value="F:ATP binding"/>
    <property type="evidence" value="ECO:0007669"/>
    <property type="project" value="UniProtKB-KW"/>
</dbReference>
<protein>
    <recommendedName>
        <fullName evidence="2">histidine kinase</fullName>
        <ecNumber evidence="2">2.7.13.3</ecNumber>
    </recommendedName>
</protein>
<evidence type="ECO:0000313" key="15">
    <source>
        <dbReference type="EMBL" id="QHT66188.1"/>
    </source>
</evidence>
<keyword evidence="8" id="KW-0902">Two-component regulatory system</keyword>
<dbReference type="FunFam" id="3.30.565.10:FF:000037">
    <property type="entry name" value="Hybrid sensor histidine kinase/response regulator"/>
    <property type="match status" value="1"/>
</dbReference>
<evidence type="ECO:0000256" key="11">
    <source>
        <dbReference type="PROSITE-ProRule" id="PRU00169"/>
    </source>
</evidence>
<dbReference type="InterPro" id="IPR009057">
    <property type="entry name" value="Homeodomain-like_sf"/>
</dbReference>
<dbReference type="InterPro" id="IPR003661">
    <property type="entry name" value="HisK_dim/P_dom"/>
</dbReference>
<evidence type="ECO:0000313" key="16">
    <source>
        <dbReference type="Proteomes" id="UP000480178"/>
    </source>
</evidence>
<keyword evidence="4" id="KW-0808">Transferase</keyword>
<dbReference type="PANTHER" id="PTHR43547">
    <property type="entry name" value="TWO-COMPONENT HISTIDINE KINASE"/>
    <property type="match status" value="1"/>
</dbReference>
<feature type="domain" description="Response regulatory" evidence="14">
    <location>
        <begin position="1115"/>
        <end position="1230"/>
    </location>
</feature>
<gene>
    <name evidence="15" type="ORF">GXP67_05640</name>
</gene>
<dbReference type="InterPro" id="IPR003594">
    <property type="entry name" value="HATPase_dom"/>
</dbReference>
<organism evidence="15 16">
    <name type="scientific">Rhodocytophaga rosea</name>
    <dbReference type="NCBI Taxonomy" id="2704465"/>
    <lineage>
        <taxon>Bacteria</taxon>
        <taxon>Pseudomonadati</taxon>
        <taxon>Bacteroidota</taxon>
        <taxon>Cytophagia</taxon>
        <taxon>Cytophagales</taxon>
        <taxon>Rhodocytophagaceae</taxon>
        <taxon>Rhodocytophaga</taxon>
    </lineage>
</organism>
<dbReference type="PROSITE" id="PS50110">
    <property type="entry name" value="RESPONSE_REGULATORY"/>
    <property type="match status" value="1"/>
</dbReference>
<dbReference type="SUPFAM" id="SSF63829">
    <property type="entry name" value="Calcium-dependent phosphotriesterase"/>
    <property type="match status" value="3"/>
</dbReference>
<dbReference type="CDD" id="cd16922">
    <property type="entry name" value="HATPase_EvgS-ArcB-TorS-like"/>
    <property type="match status" value="1"/>
</dbReference>
<keyword evidence="6" id="KW-0418">Kinase</keyword>
<dbReference type="InterPro" id="IPR019825">
    <property type="entry name" value="Lectin_legB_Mn/Ca_BS"/>
</dbReference>
<dbReference type="GO" id="GO:0000155">
    <property type="term" value="F:phosphorelay sensor kinase activity"/>
    <property type="evidence" value="ECO:0007669"/>
    <property type="project" value="InterPro"/>
</dbReference>
<dbReference type="Gene3D" id="3.40.50.2300">
    <property type="match status" value="1"/>
</dbReference>
<dbReference type="KEGG" id="rhoz:GXP67_05640"/>
<comment type="catalytic activity">
    <reaction evidence="1">
        <text>ATP + protein L-histidine = ADP + protein N-phospho-L-histidine.</text>
        <dbReference type="EC" id="2.7.13.3"/>
    </reaction>
</comment>
<dbReference type="RefSeq" id="WP_162442256.1">
    <property type="nucleotide sequence ID" value="NZ_CP048222.1"/>
</dbReference>
<evidence type="ECO:0000256" key="4">
    <source>
        <dbReference type="ARBA" id="ARBA00022679"/>
    </source>
</evidence>
<dbReference type="PROSITE" id="PS50109">
    <property type="entry name" value="HIS_KIN"/>
    <property type="match status" value="1"/>
</dbReference>
<evidence type="ECO:0000256" key="3">
    <source>
        <dbReference type="ARBA" id="ARBA00022553"/>
    </source>
</evidence>
<dbReference type="PROSITE" id="PS01124">
    <property type="entry name" value="HTH_ARAC_FAMILY_2"/>
    <property type="match status" value="1"/>
</dbReference>
<proteinExistence type="predicted"/>
<dbReference type="InterPro" id="IPR015943">
    <property type="entry name" value="WD40/YVTN_repeat-like_dom_sf"/>
</dbReference>
<dbReference type="Gene3D" id="2.130.10.10">
    <property type="entry name" value="YVTN repeat-like/Quinoprotein amine dehydrogenase"/>
    <property type="match status" value="4"/>
</dbReference>
<name>A0A6C0GE20_9BACT</name>
<dbReference type="GO" id="GO:0043565">
    <property type="term" value="F:sequence-specific DNA binding"/>
    <property type="evidence" value="ECO:0007669"/>
    <property type="project" value="InterPro"/>
</dbReference>
<keyword evidence="10" id="KW-0804">Transcription</keyword>
<dbReference type="PANTHER" id="PTHR43547:SF2">
    <property type="entry name" value="HYBRID SIGNAL TRANSDUCTION HISTIDINE KINASE C"/>
    <property type="match status" value="1"/>
</dbReference>
<dbReference type="Pfam" id="PF00072">
    <property type="entry name" value="Response_reg"/>
    <property type="match status" value="1"/>
</dbReference>
<dbReference type="Pfam" id="PF12833">
    <property type="entry name" value="HTH_18"/>
    <property type="match status" value="1"/>
</dbReference>
<dbReference type="InterPro" id="IPR011123">
    <property type="entry name" value="Y_Y_Y"/>
</dbReference>
<feature type="domain" description="Histidine kinase" evidence="13">
    <location>
        <begin position="850"/>
        <end position="1070"/>
    </location>
</feature>
<dbReference type="SUPFAM" id="SSF52172">
    <property type="entry name" value="CheY-like"/>
    <property type="match status" value="1"/>
</dbReference>
<keyword evidence="7" id="KW-0067">ATP-binding</keyword>
<evidence type="ECO:0000256" key="1">
    <source>
        <dbReference type="ARBA" id="ARBA00000085"/>
    </source>
</evidence>
<dbReference type="CDD" id="cd17574">
    <property type="entry name" value="REC_OmpR"/>
    <property type="match status" value="1"/>
</dbReference>
<dbReference type="Gene3D" id="3.30.565.10">
    <property type="entry name" value="Histidine kinase-like ATPase, C-terminal domain"/>
    <property type="match status" value="1"/>
</dbReference>
<dbReference type="CDD" id="cd00082">
    <property type="entry name" value="HisKA"/>
    <property type="match status" value="1"/>
</dbReference>
<dbReference type="InterPro" id="IPR013783">
    <property type="entry name" value="Ig-like_fold"/>
</dbReference>
<dbReference type="Gene3D" id="1.10.287.130">
    <property type="match status" value="1"/>
</dbReference>
<dbReference type="InterPro" id="IPR011006">
    <property type="entry name" value="CheY-like_superfamily"/>
</dbReference>
<evidence type="ECO:0000259" key="12">
    <source>
        <dbReference type="PROSITE" id="PS01124"/>
    </source>
</evidence>
<keyword evidence="3 11" id="KW-0597">Phosphoprotein</keyword>
<evidence type="ECO:0000256" key="9">
    <source>
        <dbReference type="ARBA" id="ARBA00023015"/>
    </source>
</evidence>
<dbReference type="InterPro" id="IPR018060">
    <property type="entry name" value="HTH_AraC"/>
</dbReference>
<evidence type="ECO:0000256" key="7">
    <source>
        <dbReference type="ARBA" id="ARBA00022840"/>
    </source>
</evidence>
<evidence type="ECO:0000259" key="13">
    <source>
        <dbReference type="PROSITE" id="PS50109"/>
    </source>
</evidence>
<dbReference type="InterPro" id="IPR005467">
    <property type="entry name" value="His_kinase_dom"/>
</dbReference>
<keyword evidence="9" id="KW-0805">Transcription regulation</keyword>
<dbReference type="SMART" id="SM00387">
    <property type="entry name" value="HATPase_c"/>
    <property type="match status" value="1"/>
</dbReference>
<feature type="modified residue" description="4-aspartylphosphate" evidence="11">
    <location>
        <position position="1163"/>
    </location>
</feature>
<dbReference type="GO" id="GO:0003700">
    <property type="term" value="F:DNA-binding transcription factor activity"/>
    <property type="evidence" value="ECO:0007669"/>
    <property type="project" value="InterPro"/>
</dbReference>
<evidence type="ECO:0000256" key="5">
    <source>
        <dbReference type="ARBA" id="ARBA00022741"/>
    </source>
</evidence>
<dbReference type="EMBL" id="CP048222">
    <property type="protein sequence ID" value="QHT66188.1"/>
    <property type="molecule type" value="Genomic_DNA"/>
</dbReference>
<dbReference type="SMART" id="SM00342">
    <property type="entry name" value="HTH_ARAC"/>
    <property type="match status" value="1"/>
</dbReference>
<dbReference type="Pfam" id="PF07494">
    <property type="entry name" value="Reg_prop"/>
    <property type="match status" value="6"/>
</dbReference>
<evidence type="ECO:0000256" key="10">
    <source>
        <dbReference type="ARBA" id="ARBA00023163"/>
    </source>
</evidence>
<dbReference type="SUPFAM" id="SSF55874">
    <property type="entry name" value="ATPase domain of HSP90 chaperone/DNA topoisomerase II/histidine kinase"/>
    <property type="match status" value="1"/>
</dbReference>
<evidence type="ECO:0000256" key="2">
    <source>
        <dbReference type="ARBA" id="ARBA00012438"/>
    </source>
</evidence>
<reference evidence="15 16" key="1">
    <citation type="submission" date="2020-01" db="EMBL/GenBank/DDBJ databases">
        <authorList>
            <person name="Kim M.K."/>
        </authorList>
    </citation>
    <scope>NUCLEOTIDE SEQUENCE [LARGE SCALE GENOMIC DNA]</scope>
    <source>
        <strain evidence="15 16">172606-1</strain>
    </source>
</reference>
<evidence type="ECO:0000256" key="8">
    <source>
        <dbReference type="ARBA" id="ARBA00023012"/>
    </source>
</evidence>
<dbReference type="SMART" id="SM00448">
    <property type="entry name" value="REC"/>
    <property type="match status" value="1"/>
</dbReference>
<dbReference type="Pfam" id="PF00512">
    <property type="entry name" value="HisKA"/>
    <property type="match status" value="1"/>
</dbReference>
<dbReference type="InterPro" id="IPR011110">
    <property type="entry name" value="Reg_prop"/>
</dbReference>
<dbReference type="PRINTS" id="PR00344">
    <property type="entry name" value="BCTRLSENSOR"/>
</dbReference>
<dbReference type="InterPro" id="IPR001789">
    <property type="entry name" value="Sig_transdc_resp-reg_receiver"/>
</dbReference>
<evidence type="ECO:0000256" key="6">
    <source>
        <dbReference type="ARBA" id="ARBA00022777"/>
    </source>
</evidence>
<dbReference type="Proteomes" id="UP000480178">
    <property type="component" value="Chromosome"/>
</dbReference>
<feature type="domain" description="HTH araC/xylS-type" evidence="12">
    <location>
        <begin position="1283"/>
        <end position="1382"/>
    </location>
</feature>
<dbReference type="InterPro" id="IPR004358">
    <property type="entry name" value="Sig_transdc_His_kin-like_C"/>
</dbReference>
<dbReference type="Gene3D" id="2.60.40.10">
    <property type="entry name" value="Immunoglobulins"/>
    <property type="match status" value="1"/>
</dbReference>
<dbReference type="SUPFAM" id="SSF47384">
    <property type="entry name" value="Homodimeric domain of signal transducing histidine kinase"/>
    <property type="match status" value="1"/>
</dbReference>
<dbReference type="SUPFAM" id="SSF46689">
    <property type="entry name" value="Homeodomain-like"/>
    <property type="match status" value="1"/>
</dbReference>
<dbReference type="EC" id="2.7.13.3" evidence="2"/>
<dbReference type="PROSITE" id="PS00307">
    <property type="entry name" value="LECTIN_LEGUME_BETA"/>
    <property type="match status" value="1"/>
</dbReference>
<dbReference type="Gene3D" id="1.10.10.60">
    <property type="entry name" value="Homeodomain-like"/>
    <property type="match status" value="1"/>
</dbReference>
<dbReference type="InterPro" id="IPR036890">
    <property type="entry name" value="HATPase_C_sf"/>
</dbReference>
<keyword evidence="5" id="KW-0547">Nucleotide-binding</keyword>